<reference evidence="1 2" key="1">
    <citation type="journal article" date="2018" name="Sci. Data">
        <title>The draft genome sequence of cork oak.</title>
        <authorList>
            <person name="Ramos A.M."/>
            <person name="Usie A."/>
            <person name="Barbosa P."/>
            <person name="Barros P.M."/>
            <person name="Capote T."/>
            <person name="Chaves I."/>
            <person name="Simoes F."/>
            <person name="Abreu I."/>
            <person name="Carrasquinho I."/>
            <person name="Faro C."/>
            <person name="Guimaraes J.B."/>
            <person name="Mendonca D."/>
            <person name="Nobrega F."/>
            <person name="Rodrigues L."/>
            <person name="Saibo N.J.M."/>
            <person name="Varela M.C."/>
            <person name="Egas C."/>
            <person name="Matos J."/>
            <person name="Miguel C.M."/>
            <person name="Oliveira M.M."/>
            <person name="Ricardo C.P."/>
            <person name="Goncalves S."/>
        </authorList>
    </citation>
    <scope>NUCLEOTIDE SEQUENCE [LARGE SCALE GENOMIC DNA]</scope>
    <source>
        <strain evidence="2">cv. HL8</strain>
    </source>
</reference>
<organism evidence="1 2">
    <name type="scientific">Quercus suber</name>
    <name type="common">Cork oak</name>
    <dbReference type="NCBI Taxonomy" id="58331"/>
    <lineage>
        <taxon>Eukaryota</taxon>
        <taxon>Viridiplantae</taxon>
        <taxon>Streptophyta</taxon>
        <taxon>Embryophyta</taxon>
        <taxon>Tracheophyta</taxon>
        <taxon>Spermatophyta</taxon>
        <taxon>Magnoliopsida</taxon>
        <taxon>eudicotyledons</taxon>
        <taxon>Gunneridae</taxon>
        <taxon>Pentapetalae</taxon>
        <taxon>rosids</taxon>
        <taxon>fabids</taxon>
        <taxon>Fagales</taxon>
        <taxon>Fagaceae</taxon>
        <taxon>Quercus</taxon>
    </lineage>
</organism>
<accession>A0AAW0JTU9</accession>
<comment type="caution">
    <text evidence="1">The sequence shown here is derived from an EMBL/GenBank/DDBJ whole genome shotgun (WGS) entry which is preliminary data.</text>
</comment>
<dbReference type="AlphaFoldDB" id="A0AAW0JTU9"/>
<dbReference type="Proteomes" id="UP000237347">
    <property type="component" value="Unassembled WGS sequence"/>
</dbReference>
<proteinExistence type="predicted"/>
<keyword evidence="2" id="KW-1185">Reference proteome</keyword>
<protein>
    <submittedName>
        <fullName evidence="1">Uncharacterized protein</fullName>
    </submittedName>
</protein>
<sequence>MFEDTMPGSGSGCDEWRGIVLCVVFLPSQRHHRYQQNLEIRVSGCQMRRFSYEPYPSTWLDFKSEYGKVESHHLWLHSMSKEHFRLPKTPGCSIDNKGFHKVELEIETQGLEVEKIGFPVV</sequence>
<evidence type="ECO:0000313" key="1">
    <source>
        <dbReference type="EMBL" id="KAK7829780.1"/>
    </source>
</evidence>
<dbReference type="EMBL" id="PKMF04000474">
    <property type="protein sequence ID" value="KAK7829780.1"/>
    <property type="molecule type" value="Genomic_DNA"/>
</dbReference>
<gene>
    <name evidence="1" type="ORF">CFP56_028861</name>
</gene>
<name>A0AAW0JTU9_QUESU</name>
<evidence type="ECO:0000313" key="2">
    <source>
        <dbReference type="Proteomes" id="UP000237347"/>
    </source>
</evidence>